<feature type="compositionally biased region" description="Basic residues" evidence="1">
    <location>
        <begin position="619"/>
        <end position="633"/>
    </location>
</feature>
<keyword evidence="3" id="KW-1185">Reference proteome</keyword>
<evidence type="ECO:0008006" key="4">
    <source>
        <dbReference type="Google" id="ProtNLM"/>
    </source>
</evidence>
<feature type="region of interest" description="Disordered" evidence="1">
    <location>
        <begin position="565"/>
        <end position="637"/>
    </location>
</feature>
<evidence type="ECO:0000313" key="3">
    <source>
        <dbReference type="Proteomes" id="UP001286313"/>
    </source>
</evidence>
<reference evidence="2" key="1">
    <citation type="submission" date="2023-10" db="EMBL/GenBank/DDBJ databases">
        <title>Genome assemblies of two species of porcelain crab, Petrolisthes cinctipes and Petrolisthes manimaculis (Anomura: Porcellanidae).</title>
        <authorList>
            <person name="Angst P."/>
        </authorList>
    </citation>
    <scope>NUCLEOTIDE SEQUENCE</scope>
    <source>
        <strain evidence="2">PB745_01</strain>
        <tissue evidence="2">Gill</tissue>
    </source>
</reference>
<evidence type="ECO:0000313" key="2">
    <source>
        <dbReference type="EMBL" id="KAK3884955.1"/>
    </source>
</evidence>
<accession>A0AAE1G2L2</accession>
<dbReference type="EMBL" id="JAWQEG010000835">
    <property type="protein sequence ID" value="KAK3884955.1"/>
    <property type="molecule type" value="Genomic_DNA"/>
</dbReference>
<gene>
    <name evidence="2" type="ORF">Pcinc_010798</name>
</gene>
<evidence type="ECO:0000256" key="1">
    <source>
        <dbReference type="SAM" id="MobiDB-lite"/>
    </source>
</evidence>
<feature type="compositionally biased region" description="Basic residues" evidence="1">
    <location>
        <begin position="568"/>
        <end position="579"/>
    </location>
</feature>
<organism evidence="2 3">
    <name type="scientific">Petrolisthes cinctipes</name>
    <name type="common">Flat porcelain crab</name>
    <dbReference type="NCBI Taxonomy" id="88211"/>
    <lineage>
        <taxon>Eukaryota</taxon>
        <taxon>Metazoa</taxon>
        <taxon>Ecdysozoa</taxon>
        <taxon>Arthropoda</taxon>
        <taxon>Crustacea</taxon>
        <taxon>Multicrustacea</taxon>
        <taxon>Malacostraca</taxon>
        <taxon>Eumalacostraca</taxon>
        <taxon>Eucarida</taxon>
        <taxon>Decapoda</taxon>
        <taxon>Pleocyemata</taxon>
        <taxon>Anomura</taxon>
        <taxon>Galatheoidea</taxon>
        <taxon>Porcellanidae</taxon>
        <taxon>Petrolisthes</taxon>
    </lineage>
</organism>
<feature type="compositionally biased region" description="Basic and acidic residues" evidence="1">
    <location>
        <begin position="1085"/>
        <end position="1099"/>
    </location>
</feature>
<name>A0AAE1G2L2_PETCI</name>
<comment type="caution">
    <text evidence="2">The sequence shown here is derived from an EMBL/GenBank/DDBJ whole genome shotgun (WGS) entry which is preliminary data.</text>
</comment>
<protein>
    <recommendedName>
        <fullName evidence="4">Wsv037-like protein</fullName>
    </recommendedName>
</protein>
<dbReference type="AlphaFoldDB" id="A0AAE1G2L2"/>
<feature type="compositionally biased region" description="Acidic residues" evidence="1">
    <location>
        <begin position="584"/>
        <end position="611"/>
    </location>
</feature>
<sequence>MELFLSNMQRGSSLLSCYRILQTRRKTSKRNGDEDDACSSSPSFKRRVASATGFPTQSDFTRTVQGVASPFFLVSPDEPSDREKLIYVNSIYDSILNYRDIVVTAEAPVWCPFNSPPLHRHIVIERLERSGLVDTRRFVCNPVEGAGEMTAFKYTSTTPQHLVFPVGSNKINWLTVLRGSSRMGKALARSRRLPNGPIGKEDGRLGALEMKRLRIWRAFDWIAECSRMAGMMRYEPFSVGMSLYDSEAVQLDPKSAHGRSVLYLGDHFARDTVLLSDMCNGGKNSDLWLITDAVYRYASRHSDKERRPPVNAEDNWIDVLERHSVENEHGTDPEDPRGYRHALQDAIAEYDSVGAERRKKMLDFANSVLSEEQRDSLFGAFANINEGTAAAFVDACVVSPARSGVYLMLYSLLKLINFDVLNLVGYEAHRILVFKLFVPALLGVFLSNGGLGDVFENGVMVLQMMAKRAGNDTIGSVLQRSAMAASDVRRSKNYAGNDTATLISQLVESTANLPLAANMVIRVKDYDQKKETLNIFNEVLRRPGTGEVTEEMIKVNIAKERLGERQRQARRALKRRNKHQQAAAEEEEVDSDFSVEEEDEEDKEEREEGEESSGGRGGPNRKHLLGGRLRHDKRLPPPGLCLTKITNENRRINVEDIQKLLSACQTRTKNPRQVLEDCKNGVATKKSIDENAVRCFLLSLMNVFDEVFRMKKGSVMNSICTNSGALCRETAETQSILMENNEGKVGVPCGRDAADDAKSRMMELLMDPPSLVGIMDHTVIERTLQNEQTLRSLMKNPIFTSILNAEHGDVGRYVALSNIVKFMSVTLSCLVDGDMPLLEDTRKNVKKALERGTTKHVKKCGNSYGSSMKNTQLDTYDYREAGYYPSEETELRSRLLPPCITQLKSIATTARRAGRVHMSKQTCEHSFCRMLKFLYYSLDASAPSRGNNFFIDPASRAVLFGALESDKKNGVYEDLTLNMMRGSTSWMTERDYTKIDREGGGDEDNDMSLIDFFSELKIAMIDEGIVMSPKISSTTSVRYTPGTGYALYEESMRVKCEAFRPKMYKRSELTEDNLVSLLTPPGEYHPSEEKKNNKKRSLEEGDDGGLRKLLPQRIEDDKQSLRDFVGQFIDSTVFS</sequence>
<dbReference type="Proteomes" id="UP001286313">
    <property type="component" value="Unassembled WGS sequence"/>
</dbReference>
<feature type="region of interest" description="Disordered" evidence="1">
    <location>
        <begin position="1077"/>
        <end position="1108"/>
    </location>
</feature>
<proteinExistence type="predicted"/>